<gene>
    <name evidence="1" type="ORF">OWV82_020697</name>
</gene>
<reference evidence="1 2" key="1">
    <citation type="journal article" date="2023" name="Science">
        <title>Complex scaffold remodeling in plant triterpene biosynthesis.</title>
        <authorList>
            <person name="De La Pena R."/>
            <person name="Hodgson H."/>
            <person name="Liu J.C."/>
            <person name="Stephenson M.J."/>
            <person name="Martin A.C."/>
            <person name="Owen C."/>
            <person name="Harkess A."/>
            <person name="Leebens-Mack J."/>
            <person name="Jimenez L.E."/>
            <person name="Osbourn A."/>
            <person name="Sattely E.S."/>
        </authorList>
    </citation>
    <scope>NUCLEOTIDE SEQUENCE [LARGE SCALE GENOMIC DNA]</scope>
    <source>
        <strain evidence="2">cv. JPN11</strain>
        <tissue evidence="1">Leaf</tissue>
    </source>
</reference>
<dbReference type="Proteomes" id="UP001164539">
    <property type="component" value="Chromosome 11"/>
</dbReference>
<evidence type="ECO:0000313" key="1">
    <source>
        <dbReference type="EMBL" id="KAJ4707135.1"/>
    </source>
</evidence>
<keyword evidence="2" id="KW-1185">Reference proteome</keyword>
<accession>A0ACC1X6W2</accession>
<dbReference type="EMBL" id="CM051404">
    <property type="protein sequence ID" value="KAJ4707135.1"/>
    <property type="molecule type" value="Genomic_DNA"/>
</dbReference>
<name>A0ACC1X6W2_MELAZ</name>
<evidence type="ECO:0000313" key="2">
    <source>
        <dbReference type="Proteomes" id="UP001164539"/>
    </source>
</evidence>
<comment type="caution">
    <text evidence="1">The sequence shown here is derived from an EMBL/GenBank/DDBJ whole genome shotgun (WGS) entry which is preliminary data.</text>
</comment>
<protein>
    <submittedName>
        <fullName evidence="1">Transcription factor CYCLOIDEA-like</fullName>
    </submittedName>
</protein>
<sequence>MFSSNSNINSLANLSPSYHQFAPVFSGYENNEILLHHQHDPLTGLLLPANPRIPDSLTNMAFTGNNTTMIKQDFNSRNAEYYGAASKFVPRKKPVKKDRHSKIYTARGLRDRRVRLSIEISQEFFALQDMLGFEKASKTLGWLLNKARNAIRELVEMKNAGNIGSAEREDGYENGDSEGTDSRSKRLESRKAAVQILAKEARDKARARARERTREKMCTKLNLQKCKKVADTCPQILTEFRSLSQFKACEASTSIAHNFASSFNVVAEVKGQPCSQEPANQAPMEGVPEQVSNFNMLKRKQNPSSILAYQQNLEISSCNISNNNCNLPQNWDMINSGMPQFSSFRTVTTNMNLSTGLQIYGKTCWETRNSMCQRQ</sequence>
<proteinExistence type="predicted"/>
<organism evidence="1 2">
    <name type="scientific">Melia azedarach</name>
    <name type="common">Chinaberry tree</name>
    <dbReference type="NCBI Taxonomy" id="155640"/>
    <lineage>
        <taxon>Eukaryota</taxon>
        <taxon>Viridiplantae</taxon>
        <taxon>Streptophyta</taxon>
        <taxon>Embryophyta</taxon>
        <taxon>Tracheophyta</taxon>
        <taxon>Spermatophyta</taxon>
        <taxon>Magnoliopsida</taxon>
        <taxon>eudicotyledons</taxon>
        <taxon>Gunneridae</taxon>
        <taxon>Pentapetalae</taxon>
        <taxon>rosids</taxon>
        <taxon>malvids</taxon>
        <taxon>Sapindales</taxon>
        <taxon>Meliaceae</taxon>
        <taxon>Melia</taxon>
    </lineage>
</organism>